<dbReference type="Gene3D" id="3.30.565.10">
    <property type="entry name" value="Histidine kinase-like ATPase, C-terminal domain"/>
    <property type="match status" value="1"/>
</dbReference>
<name>A0ABY2UGZ8_9GAMM</name>
<evidence type="ECO:0000256" key="8">
    <source>
        <dbReference type="SAM" id="Phobius"/>
    </source>
</evidence>
<dbReference type="Pfam" id="PF02518">
    <property type="entry name" value="HATPase_c"/>
    <property type="match status" value="1"/>
</dbReference>
<keyword evidence="4" id="KW-0808">Transferase</keyword>
<dbReference type="Gene3D" id="3.40.50.2300">
    <property type="match status" value="1"/>
</dbReference>
<dbReference type="Pfam" id="PF00072">
    <property type="entry name" value="Response_reg"/>
    <property type="match status" value="1"/>
</dbReference>
<dbReference type="InterPro" id="IPR005467">
    <property type="entry name" value="His_kinase_dom"/>
</dbReference>
<dbReference type="Proteomes" id="UP000306791">
    <property type="component" value="Unassembled WGS sequence"/>
</dbReference>
<keyword evidence="7" id="KW-0175">Coiled coil</keyword>
<accession>A0ABY2UGZ8</accession>
<dbReference type="InterPro" id="IPR011006">
    <property type="entry name" value="CheY-like_superfamily"/>
</dbReference>
<dbReference type="InterPro" id="IPR001789">
    <property type="entry name" value="Sig_transdc_resp-reg_receiver"/>
</dbReference>
<keyword evidence="8" id="KW-1133">Transmembrane helix</keyword>
<dbReference type="CDD" id="cd00156">
    <property type="entry name" value="REC"/>
    <property type="match status" value="1"/>
</dbReference>
<dbReference type="SMART" id="SM00388">
    <property type="entry name" value="HisKA"/>
    <property type="match status" value="1"/>
</dbReference>
<keyword evidence="12" id="KW-1185">Reference proteome</keyword>
<evidence type="ECO:0000256" key="7">
    <source>
        <dbReference type="SAM" id="Coils"/>
    </source>
</evidence>
<feature type="domain" description="Response regulatory" evidence="10">
    <location>
        <begin position="468"/>
        <end position="582"/>
    </location>
</feature>
<evidence type="ECO:0000259" key="10">
    <source>
        <dbReference type="PROSITE" id="PS50110"/>
    </source>
</evidence>
<keyword evidence="3 6" id="KW-0597">Phosphoprotein</keyword>
<evidence type="ECO:0000256" key="6">
    <source>
        <dbReference type="PROSITE-ProRule" id="PRU00169"/>
    </source>
</evidence>
<evidence type="ECO:0000256" key="2">
    <source>
        <dbReference type="ARBA" id="ARBA00012438"/>
    </source>
</evidence>
<dbReference type="PROSITE" id="PS50109">
    <property type="entry name" value="HIS_KIN"/>
    <property type="match status" value="1"/>
</dbReference>
<dbReference type="SMART" id="SM00448">
    <property type="entry name" value="REC"/>
    <property type="match status" value="1"/>
</dbReference>
<reference evidence="11 12" key="1">
    <citation type="submission" date="2019-05" db="EMBL/GenBank/DDBJ databases">
        <title>Microbulbifer harenosus sp. nov., an alginate-degrading bacterium isolated from coastal sand.</title>
        <authorList>
            <person name="Huang H."/>
            <person name="Mo K."/>
            <person name="Bao S."/>
        </authorList>
    </citation>
    <scope>NUCLEOTIDE SEQUENCE [LARGE SCALE GENOMIC DNA]</scope>
    <source>
        <strain evidence="11 12">HB161719</strain>
    </source>
</reference>
<protein>
    <recommendedName>
        <fullName evidence="2">histidine kinase</fullName>
        <ecNumber evidence="2">2.7.13.3</ecNumber>
    </recommendedName>
</protein>
<evidence type="ECO:0000259" key="9">
    <source>
        <dbReference type="PROSITE" id="PS50109"/>
    </source>
</evidence>
<feature type="coiled-coil region" evidence="7">
    <location>
        <begin position="201"/>
        <end position="228"/>
    </location>
</feature>
<evidence type="ECO:0000256" key="1">
    <source>
        <dbReference type="ARBA" id="ARBA00000085"/>
    </source>
</evidence>
<feature type="transmembrane region" description="Helical" evidence="8">
    <location>
        <begin position="140"/>
        <end position="159"/>
    </location>
</feature>
<feature type="transmembrane region" description="Helical" evidence="8">
    <location>
        <begin position="31"/>
        <end position="50"/>
    </location>
</feature>
<feature type="domain" description="Histidine kinase" evidence="9">
    <location>
        <begin position="235"/>
        <end position="448"/>
    </location>
</feature>
<sequence>MIHRFAGLWRLPPDTVLAGQMAEVRRNLPPGVVVATLMGTGSVLTLALLFEQWRLLYWLPIYLLLQLLTALLLWDLARRTLPPRALFRVMIGVFGSAGVVWGGLALFVAPGPDSLTTLLFLTTVISVHCAGTFPLTGASLPLYCSFMLPSLAPLTAVFFLRADSLSVAMGIIVVLLIGCMLLFASRAQAASQEKIRLQFANDELVARLREESRLLAKARRAAEEASRDKSRFLAAASHDLRQPMHALGLFLEALGRTSLDVDQRSILDKLKLVSRSANGLLGGLLDFSRLDAGVVVPALRSFALQAVMHKLEQELAPMAESRGLVYRSRDTSLAVNSDPVLVERILRNLINNAINYTERGGVLVACRRRGDRVWVEIRDTGVGIAPEYQQAIFREFFQIGNRERDRRKGLGLGLAIVTGLCRALNADLSMVSRPGRGSLFRLALPLAAAAVVETPMPAIQRQFLVPISVLVVDDDPEVREAMRVLLASWGCHCQVAESAVDALRLGLPAPHLLVVDYRLRGGETGAEAIDVLRQSYGDDIPAIVITGDTAPDRLREVQRVGSALLHKPLEADALYRVMVQLVGERADGVAGAS</sequence>
<dbReference type="SUPFAM" id="SSF55874">
    <property type="entry name" value="ATPase domain of HSP90 chaperone/DNA topoisomerase II/histidine kinase"/>
    <property type="match status" value="1"/>
</dbReference>
<feature type="transmembrane region" description="Helical" evidence="8">
    <location>
        <begin position="86"/>
        <end position="109"/>
    </location>
</feature>
<feature type="transmembrane region" description="Helical" evidence="8">
    <location>
        <begin position="165"/>
        <end position="184"/>
    </location>
</feature>
<feature type="modified residue" description="4-aspartylphosphate" evidence="6">
    <location>
        <position position="516"/>
    </location>
</feature>
<dbReference type="InterPro" id="IPR036890">
    <property type="entry name" value="HATPase_C_sf"/>
</dbReference>
<dbReference type="InterPro" id="IPR036097">
    <property type="entry name" value="HisK_dim/P_sf"/>
</dbReference>
<dbReference type="GO" id="GO:0016301">
    <property type="term" value="F:kinase activity"/>
    <property type="evidence" value="ECO:0007669"/>
    <property type="project" value="UniProtKB-KW"/>
</dbReference>
<feature type="transmembrane region" description="Helical" evidence="8">
    <location>
        <begin position="56"/>
        <end position="74"/>
    </location>
</feature>
<dbReference type="PANTHER" id="PTHR43047">
    <property type="entry name" value="TWO-COMPONENT HISTIDINE PROTEIN KINASE"/>
    <property type="match status" value="1"/>
</dbReference>
<dbReference type="EMBL" id="VANI01000012">
    <property type="protein sequence ID" value="TLM76747.1"/>
    <property type="molecule type" value="Genomic_DNA"/>
</dbReference>
<evidence type="ECO:0000256" key="4">
    <source>
        <dbReference type="ARBA" id="ARBA00022679"/>
    </source>
</evidence>
<proteinExistence type="predicted"/>
<dbReference type="CDD" id="cd00082">
    <property type="entry name" value="HisKA"/>
    <property type="match status" value="1"/>
</dbReference>
<evidence type="ECO:0000313" key="11">
    <source>
        <dbReference type="EMBL" id="TLM76747.1"/>
    </source>
</evidence>
<dbReference type="EC" id="2.7.13.3" evidence="2"/>
<dbReference type="InterPro" id="IPR004358">
    <property type="entry name" value="Sig_transdc_His_kin-like_C"/>
</dbReference>
<dbReference type="SUPFAM" id="SSF52172">
    <property type="entry name" value="CheY-like"/>
    <property type="match status" value="1"/>
</dbReference>
<keyword evidence="5 11" id="KW-0418">Kinase</keyword>
<dbReference type="PROSITE" id="PS50110">
    <property type="entry name" value="RESPONSE_REGULATORY"/>
    <property type="match status" value="1"/>
</dbReference>
<comment type="caution">
    <text evidence="11">The sequence shown here is derived from an EMBL/GenBank/DDBJ whole genome shotgun (WGS) entry which is preliminary data.</text>
</comment>
<dbReference type="InterPro" id="IPR003594">
    <property type="entry name" value="HATPase_dom"/>
</dbReference>
<evidence type="ECO:0000256" key="5">
    <source>
        <dbReference type="ARBA" id="ARBA00022777"/>
    </source>
</evidence>
<dbReference type="RefSeq" id="WP_138236065.1">
    <property type="nucleotide sequence ID" value="NZ_CP185860.1"/>
</dbReference>
<dbReference type="SUPFAM" id="SSF47384">
    <property type="entry name" value="Homodimeric domain of signal transducing histidine kinase"/>
    <property type="match status" value="1"/>
</dbReference>
<keyword evidence="8" id="KW-0812">Transmembrane</keyword>
<dbReference type="Gene3D" id="1.10.287.130">
    <property type="match status" value="1"/>
</dbReference>
<dbReference type="InterPro" id="IPR003661">
    <property type="entry name" value="HisK_dim/P_dom"/>
</dbReference>
<dbReference type="Pfam" id="PF00512">
    <property type="entry name" value="HisKA"/>
    <property type="match status" value="1"/>
</dbReference>
<gene>
    <name evidence="11" type="ORF">FDY93_12355</name>
</gene>
<evidence type="ECO:0000256" key="3">
    <source>
        <dbReference type="ARBA" id="ARBA00022553"/>
    </source>
</evidence>
<keyword evidence="8" id="KW-0472">Membrane</keyword>
<organism evidence="11 12">
    <name type="scientific">Microbulbifer harenosus</name>
    <dbReference type="NCBI Taxonomy" id="2576840"/>
    <lineage>
        <taxon>Bacteria</taxon>
        <taxon>Pseudomonadati</taxon>
        <taxon>Pseudomonadota</taxon>
        <taxon>Gammaproteobacteria</taxon>
        <taxon>Cellvibrionales</taxon>
        <taxon>Microbulbiferaceae</taxon>
        <taxon>Microbulbifer</taxon>
    </lineage>
</organism>
<comment type="catalytic activity">
    <reaction evidence="1">
        <text>ATP + protein L-histidine = ADP + protein N-phospho-L-histidine.</text>
        <dbReference type="EC" id="2.7.13.3"/>
    </reaction>
</comment>
<evidence type="ECO:0000313" key="12">
    <source>
        <dbReference type="Proteomes" id="UP000306791"/>
    </source>
</evidence>
<dbReference type="PANTHER" id="PTHR43047:SF9">
    <property type="entry name" value="HISTIDINE KINASE"/>
    <property type="match status" value="1"/>
</dbReference>
<dbReference type="PRINTS" id="PR00344">
    <property type="entry name" value="BCTRLSENSOR"/>
</dbReference>
<dbReference type="SMART" id="SM00387">
    <property type="entry name" value="HATPase_c"/>
    <property type="match status" value="1"/>
</dbReference>